<dbReference type="EMBL" id="QFPX01000025">
    <property type="protein sequence ID" value="PZQ51742.1"/>
    <property type="molecule type" value="Genomic_DNA"/>
</dbReference>
<reference evidence="2 3" key="1">
    <citation type="submission" date="2017-08" db="EMBL/GenBank/DDBJ databases">
        <title>Infants hospitalized years apart are colonized by the same room-sourced microbial strains.</title>
        <authorList>
            <person name="Brooks B."/>
            <person name="Olm M.R."/>
            <person name="Firek B.A."/>
            <person name="Baker R."/>
            <person name="Thomas B.C."/>
            <person name="Morowitz M.J."/>
            <person name="Banfield J.F."/>
        </authorList>
    </citation>
    <scope>NUCLEOTIDE SEQUENCE [LARGE SCALE GENOMIC DNA]</scope>
    <source>
        <strain evidence="2">S2_005_002_R2_33</strain>
    </source>
</reference>
<protein>
    <submittedName>
        <fullName evidence="2">Uncharacterized protein</fullName>
    </submittedName>
</protein>
<evidence type="ECO:0000313" key="2">
    <source>
        <dbReference type="EMBL" id="PZQ51742.1"/>
    </source>
</evidence>
<evidence type="ECO:0000256" key="1">
    <source>
        <dbReference type="SAM" id="MobiDB-lite"/>
    </source>
</evidence>
<dbReference type="Proteomes" id="UP000249082">
    <property type="component" value="Unassembled WGS sequence"/>
</dbReference>
<accession>A0A2W5NE42</accession>
<feature type="compositionally biased region" description="Basic and acidic residues" evidence="1">
    <location>
        <begin position="54"/>
        <end position="75"/>
    </location>
</feature>
<proteinExistence type="predicted"/>
<organism evidence="2 3">
    <name type="scientific">Novosphingobium pentaromativorans</name>
    <dbReference type="NCBI Taxonomy" id="205844"/>
    <lineage>
        <taxon>Bacteria</taxon>
        <taxon>Pseudomonadati</taxon>
        <taxon>Pseudomonadota</taxon>
        <taxon>Alphaproteobacteria</taxon>
        <taxon>Sphingomonadales</taxon>
        <taxon>Sphingomonadaceae</taxon>
        <taxon>Novosphingobium</taxon>
    </lineage>
</organism>
<feature type="region of interest" description="Disordered" evidence="1">
    <location>
        <begin position="1"/>
        <end position="82"/>
    </location>
</feature>
<evidence type="ECO:0000313" key="3">
    <source>
        <dbReference type="Proteomes" id="UP000249082"/>
    </source>
</evidence>
<name>A0A2W5NE42_9SPHN</name>
<dbReference type="AlphaFoldDB" id="A0A2W5NE42"/>
<gene>
    <name evidence="2" type="ORF">DI555_20860</name>
</gene>
<comment type="caution">
    <text evidence="2">The sequence shown here is derived from an EMBL/GenBank/DDBJ whole genome shotgun (WGS) entry which is preliminary data.</text>
</comment>
<sequence length="82" mass="8316">MSAPGTDKPTNDTPRSPREEFGDELSNPGANTDGRTGAGSGPTTPSEAEADAATGRDGDQAGTSRDGDHEIEDGGPKTSKTR</sequence>